<evidence type="ECO:0000256" key="1">
    <source>
        <dbReference type="ARBA" id="ARBA00004141"/>
    </source>
</evidence>
<comment type="caution">
    <text evidence="6">The sequence shown here is derived from an EMBL/GenBank/DDBJ whole genome shotgun (WGS) entry which is preliminary data.</text>
</comment>
<evidence type="ECO:0000256" key="4">
    <source>
        <dbReference type="ARBA" id="ARBA00023136"/>
    </source>
</evidence>
<dbReference type="Proteomes" id="UP000682733">
    <property type="component" value="Unassembled WGS sequence"/>
</dbReference>
<dbReference type="EMBL" id="CAJNOK010053900">
    <property type="protein sequence ID" value="CAF1613634.1"/>
    <property type="molecule type" value="Genomic_DNA"/>
</dbReference>
<dbReference type="Proteomes" id="UP000677228">
    <property type="component" value="Unassembled WGS sequence"/>
</dbReference>
<dbReference type="PANTHER" id="PTHR24221">
    <property type="entry name" value="ATP-BINDING CASSETTE SUB-FAMILY B"/>
    <property type="match status" value="1"/>
</dbReference>
<accession>A0A8S2G2D5</accession>
<feature type="domain" description="ABC transmembrane type-1" evidence="5">
    <location>
        <begin position="3"/>
        <end position="63"/>
    </location>
</feature>
<dbReference type="GO" id="GO:0005524">
    <property type="term" value="F:ATP binding"/>
    <property type="evidence" value="ECO:0007669"/>
    <property type="project" value="InterPro"/>
</dbReference>
<comment type="subcellular location">
    <subcellularLocation>
        <location evidence="1">Membrane</location>
        <topology evidence="1">Multi-pass membrane protein</topology>
    </subcellularLocation>
</comment>
<keyword evidence="3" id="KW-1133">Transmembrane helix</keyword>
<gene>
    <name evidence="6" type="ORF">OVA965_LOCUS42798</name>
    <name evidence="7" type="ORF">TMI583_LOCUS44821</name>
</gene>
<name>A0A8S2G2D5_9BILA</name>
<dbReference type="EMBL" id="CAJOBA010078342">
    <property type="protein sequence ID" value="CAF4429271.1"/>
    <property type="molecule type" value="Genomic_DNA"/>
</dbReference>
<dbReference type="Gene3D" id="1.20.1560.10">
    <property type="entry name" value="ABC transporter type 1, transmembrane domain"/>
    <property type="match status" value="2"/>
</dbReference>
<evidence type="ECO:0000259" key="5">
    <source>
        <dbReference type="PROSITE" id="PS50929"/>
    </source>
</evidence>
<protein>
    <recommendedName>
        <fullName evidence="5">ABC transmembrane type-1 domain-containing protein</fullName>
    </recommendedName>
</protein>
<keyword evidence="2" id="KW-0812">Transmembrane</keyword>
<evidence type="ECO:0000313" key="6">
    <source>
        <dbReference type="EMBL" id="CAF1613634.1"/>
    </source>
</evidence>
<evidence type="ECO:0000256" key="2">
    <source>
        <dbReference type="ARBA" id="ARBA00022692"/>
    </source>
</evidence>
<dbReference type="InterPro" id="IPR011527">
    <property type="entry name" value="ABC1_TM_dom"/>
</dbReference>
<feature type="non-terminal residue" evidence="6">
    <location>
        <position position="1"/>
    </location>
</feature>
<dbReference type="Pfam" id="PF00664">
    <property type="entry name" value="ABC_membrane"/>
    <property type="match status" value="1"/>
</dbReference>
<dbReference type="PANTHER" id="PTHR24221:SF503">
    <property type="entry name" value="MITOCHONDRIAL POTASSIUM CHANNEL ATP-BINDING SUBUNIT"/>
    <property type="match status" value="1"/>
</dbReference>
<dbReference type="GO" id="GO:0016020">
    <property type="term" value="C:membrane"/>
    <property type="evidence" value="ECO:0007669"/>
    <property type="project" value="UniProtKB-SubCell"/>
</dbReference>
<keyword evidence="4" id="KW-0472">Membrane</keyword>
<dbReference type="GO" id="GO:0140359">
    <property type="term" value="F:ABC-type transporter activity"/>
    <property type="evidence" value="ECO:0007669"/>
    <property type="project" value="InterPro"/>
</dbReference>
<dbReference type="AlphaFoldDB" id="A0A8S2G2D5"/>
<dbReference type="PROSITE" id="PS50929">
    <property type="entry name" value="ABC_TM1F"/>
    <property type="match status" value="1"/>
</dbReference>
<organism evidence="6 8">
    <name type="scientific">Didymodactylos carnosus</name>
    <dbReference type="NCBI Taxonomy" id="1234261"/>
    <lineage>
        <taxon>Eukaryota</taxon>
        <taxon>Metazoa</taxon>
        <taxon>Spiralia</taxon>
        <taxon>Gnathifera</taxon>
        <taxon>Rotifera</taxon>
        <taxon>Eurotatoria</taxon>
        <taxon>Bdelloidea</taxon>
        <taxon>Philodinida</taxon>
        <taxon>Philodinidae</taxon>
        <taxon>Didymodactylos</taxon>
    </lineage>
</organism>
<reference evidence="6" key="1">
    <citation type="submission" date="2021-02" db="EMBL/GenBank/DDBJ databases">
        <authorList>
            <person name="Nowell W R."/>
        </authorList>
    </citation>
    <scope>NUCLEOTIDE SEQUENCE</scope>
</reference>
<evidence type="ECO:0000313" key="8">
    <source>
        <dbReference type="Proteomes" id="UP000677228"/>
    </source>
</evidence>
<dbReference type="InterPro" id="IPR039421">
    <property type="entry name" value="Type_1_exporter"/>
</dbReference>
<dbReference type="SUPFAM" id="SSF90123">
    <property type="entry name" value="ABC transporter transmembrane region"/>
    <property type="match status" value="1"/>
</dbReference>
<sequence length="126" mass="14513">HSFFAYSGESLTQRLRSVMFSIILKQEVAWFDQQENNTGKLCALLQTDVANIQRVSMETIRNIRTVVQLTKENEFANKFSSFIHKSHRTNLNRLHLIGVLNGLMVLEYLGLLELLPLNNTVLVPWP</sequence>
<proteinExistence type="predicted"/>
<evidence type="ECO:0000256" key="3">
    <source>
        <dbReference type="ARBA" id="ARBA00022989"/>
    </source>
</evidence>
<evidence type="ECO:0000313" key="7">
    <source>
        <dbReference type="EMBL" id="CAF4429271.1"/>
    </source>
</evidence>
<dbReference type="InterPro" id="IPR036640">
    <property type="entry name" value="ABC1_TM_sf"/>
</dbReference>